<keyword evidence="3" id="KW-0560">Oxidoreductase</keyword>
<keyword evidence="4" id="KW-0503">Monooxygenase</keyword>
<dbReference type="Gene3D" id="3.20.20.30">
    <property type="entry name" value="Luciferase-like domain"/>
    <property type="match status" value="1"/>
</dbReference>
<sequence>MSVPVLLELAVGRPIEGAGPDSPLVTDLSDAVRIAHVAEAAGVAGLRVLDAVPGFEVLDPTVVVAFLAGRTSALGYLADVPTSHHAPYNLARRILSIDRATDGRAGLVLRPGEGDEVTGAVVPDASAVDPKERWCEYAEILRRLWDSFPAEALVGDQESGIFVRDELIRPAGFDGRFYRVAGAIDGPSSVQGRPVQVAAVTDAAEIACVVGHADAVIVDIAAAPLADAALTTELERRGRTRAEVALLGRIQVPPGIDADWLHEQVTRQSLDGLVLTLNGSTHELRTLIETTVSRLVAPRSTRSLREALGLPPAATGVGAGREGAA</sequence>
<evidence type="ECO:0000256" key="3">
    <source>
        <dbReference type="ARBA" id="ARBA00023002"/>
    </source>
</evidence>
<accession>A0ABS4UJP5</accession>
<dbReference type="Pfam" id="PF00296">
    <property type="entry name" value="Bac_luciferase"/>
    <property type="match status" value="1"/>
</dbReference>
<comment type="caution">
    <text evidence="6">The sequence shown here is derived from an EMBL/GenBank/DDBJ whole genome shotgun (WGS) entry which is preliminary data.</text>
</comment>
<evidence type="ECO:0000256" key="2">
    <source>
        <dbReference type="ARBA" id="ARBA00022643"/>
    </source>
</evidence>
<evidence type="ECO:0000313" key="6">
    <source>
        <dbReference type="EMBL" id="MBP2351876.1"/>
    </source>
</evidence>
<dbReference type="PANTHER" id="PTHR30011:SF16">
    <property type="entry name" value="C2H2 FINGER DOMAIN TRANSCRIPTION FACTOR (EUROFUNG)-RELATED"/>
    <property type="match status" value="1"/>
</dbReference>
<keyword evidence="2" id="KW-0288">FMN</keyword>
<evidence type="ECO:0000313" key="7">
    <source>
        <dbReference type="Proteomes" id="UP000755585"/>
    </source>
</evidence>
<dbReference type="InterPro" id="IPR036661">
    <property type="entry name" value="Luciferase-like_sf"/>
</dbReference>
<dbReference type="Proteomes" id="UP000755585">
    <property type="component" value="Unassembled WGS sequence"/>
</dbReference>
<organism evidence="6 7">
    <name type="scientific">Kribbella aluminosa</name>
    <dbReference type="NCBI Taxonomy" id="416017"/>
    <lineage>
        <taxon>Bacteria</taxon>
        <taxon>Bacillati</taxon>
        <taxon>Actinomycetota</taxon>
        <taxon>Actinomycetes</taxon>
        <taxon>Propionibacteriales</taxon>
        <taxon>Kribbellaceae</taxon>
        <taxon>Kribbella</taxon>
    </lineage>
</organism>
<reference evidence="6 7" key="1">
    <citation type="submission" date="2021-03" db="EMBL/GenBank/DDBJ databases">
        <title>Sequencing the genomes of 1000 actinobacteria strains.</title>
        <authorList>
            <person name="Klenk H.-P."/>
        </authorList>
    </citation>
    <scope>NUCLEOTIDE SEQUENCE [LARGE SCALE GENOMIC DNA]</scope>
    <source>
        <strain evidence="6 7">DSM 18824</strain>
    </source>
</reference>
<keyword evidence="1" id="KW-0285">Flavoprotein</keyword>
<protein>
    <submittedName>
        <fullName evidence="6">Alkanesulfonate monooxygenase SsuD/methylene tetrahydromethanopterin reductase-like flavin-dependent oxidoreductase (Luciferase family)</fullName>
    </submittedName>
</protein>
<dbReference type="RefSeq" id="WP_209694716.1">
    <property type="nucleotide sequence ID" value="NZ_BAAAVU010000002.1"/>
</dbReference>
<feature type="domain" description="Luciferase-like" evidence="5">
    <location>
        <begin position="26"/>
        <end position="265"/>
    </location>
</feature>
<dbReference type="SUPFAM" id="SSF51679">
    <property type="entry name" value="Bacterial luciferase-like"/>
    <property type="match status" value="1"/>
</dbReference>
<dbReference type="InterPro" id="IPR011251">
    <property type="entry name" value="Luciferase-like_dom"/>
</dbReference>
<gene>
    <name evidence="6" type="ORF">JOF29_002959</name>
</gene>
<keyword evidence="7" id="KW-1185">Reference proteome</keyword>
<evidence type="ECO:0000259" key="5">
    <source>
        <dbReference type="Pfam" id="PF00296"/>
    </source>
</evidence>
<dbReference type="PANTHER" id="PTHR30011">
    <property type="entry name" value="ALKANESULFONATE MONOOXYGENASE-RELATED"/>
    <property type="match status" value="1"/>
</dbReference>
<evidence type="ECO:0000256" key="4">
    <source>
        <dbReference type="ARBA" id="ARBA00023033"/>
    </source>
</evidence>
<dbReference type="InterPro" id="IPR051260">
    <property type="entry name" value="Diverse_substr_monoxygenases"/>
</dbReference>
<evidence type="ECO:0000256" key="1">
    <source>
        <dbReference type="ARBA" id="ARBA00022630"/>
    </source>
</evidence>
<dbReference type="EMBL" id="JAGINT010000001">
    <property type="protein sequence ID" value="MBP2351876.1"/>
    <property type="molecule type" value="Genomic_DNA"/>
</dbReference>
<proteinExistence type="predicted"/>
<name>A0ABS4UJP5_9ACTN</name>